<gene>
    <name evidence="2" type="ordered locus">Sthe_3270</name>
</gene>
<keyword evidence="3" id="KW-1185">Reference proteome</keyword>
<dbReference type="EMBL" id="CP001824">
    <property type="protein sequence ID" value="ACZ40670.1"/>
    <property type="molecule type" value="Genomic_DNA"/>
</dbReference>
<dbReference type="InParanoid" id="D1CA27"/>
<organism evidence="2 3">
    <name type="scientific">Sphaerobacter thermophilus (strain ATCC 49802 / DSM 20745 / KCCM 41009 / NCIMB 13125 / S 6022)</name>
    <dbReference type="NCBI Taxonomy" id="479434"/>
    <lineage>
        <taxon>Bacteria</taxon>
        <taxon>Pseudomonadati</taxon>
        <taxon>Thermomicrobiota</taxon>
        <taxon>Thermomicrobia</taxon>
        <taxon>Sphaerobacterales</taxon>
        <taxon>Sphaerobacterineae</taxon>
        <taxon>Sphaerobacteraceae</taxon>
        <taxon>Sphaerobacter</taxon>
    </lineage>
</organism>
<dbReference type="AlphaFoldDB" id="D1CA27"/>
<dbReference type="KEGG" id="sti:Sthe_3270"/>
<dbReference type="STRING" id="479434.Sthe_3270"/>
<protein>
    <submittedName>
        <fullName evidence="2">Uncharacterized protein</fullName>
    </submittedName>
</protein>
<name>D1CA27_SPHTD</name>
<accession>D1CA27</accession>
<dbReference type="HOGENOM" id="CLU_587806_0_0_0"/>
<dbReference type="RefSeq" id="WP_012873705.1">
    <property type="nucleotide sequence ID" value="NC_013524.1"/>
</dbReference>
<dbReference type="OrthoDB" id="153422at2"/>
<reference evidence="3" key="1">
    <citation type="submission" date="2009-11" db="EMBL/GenBank/DDBJ databases">
        <title>The complete chromosome 2 of Sphaerobacter thermophilus DSM 20745.</title>
        <authorList>
            <person name="Lucas S."/>
            <person name="Copeland A."/>
            <person name="Lapidus A."/>
            <person name="Glavina del Rio T."/>
            <person name="Dalin E."/>
            <person name="Tice H."/>
            <person name="Bruce D."/>
            <person name="Goodwin L."/>
            <person name="Pitluck S."/>
            <person name="Kyrpides N."/>
            <person name="Mavromatis K."/>
            <person name="Ivanova N."/>
            <person name="Mikhailova N."/>
            <person name="LaButti K.M."/>
            <person name="Clum A."/>
            <person name="Sun H.I."/>
            <person name="Brettin T."/>
            <person name="Detter J.C."/>
            <person name="Han C."/>
            <person name="Larimer F."/>
            <person name="Land M."/>
            <person name="Hauser L."/>
            <person name="Markowitz V."/>
            <person name="Cheng J.F."/>
            <person name="Hugenholtz P."/>
            <person name="Woyke T."/>
            <person name="Wu D."/>
            <person name="Steenblock K."/>
            <person name="Schneider S."/>
            <person name="Pukall R."/>
            <person name="Goeker M."/>
            <person name="Klenk H.P."/>
            <person name="Eisen J.A."/>
        </authorList>
    </citation>
    <scope>NUCLEOTIDE SEQUENCE [LARGE SCALE GENOMIC DNA]</scope>
    <source>
        <strain evidence="3">ATCC 49802 / DSM 20745 / S 6022</strain>
    </source>
</reference>
<evidence type="ECO:0000256" key="1">
    <source>
        <dbReference type="SAM" id="SignalP"/>
    </source>
</evidence>
<dbReference type="eggNOG" id="COG1404">
    <property type="taxonomic scope" value="Bacteria"/>
</dbReference>
<proteinExistence type="predicted"/>
<reference evidence="2 3" key="2">
    <citation type="journal article" date="2010" name="Stand. Genomic Sci.">
        <title>Complete genome sequence of Desulfohalobium retbaense type strain (HR(100)).</title>
        <authorList>
            <person name="Spring S."/>
            <person name="Nolan M."/>
            <person name="Lapidus A."/>
            <person name="Glavina Del Rio T."/>
            <person name="Copeland A."/>
            <person name="Tice H."/>
            <person name="Cheng J.F."/>
            <person name="Lucas S."/>
            <person name="Land M."/>
            <person name="Chen F."/>
            <person name="Bruce D."/>
            <person name="Goodwin L."/>
            <person name="Pitluck S."/>
            <person name="Ivanova N."/>
            <person name="Mavromatis K."/>
            <person name="Mikhailova N."/>
            <person name="Pati A."/>
            <person name="Chen A."/>
            <person name="Palaniappan K."/>
            <person name="Hauser L."/>
            <person name="Chang Y.J."/>
            <person name="Jeffries C.D."/>
            <person name="Munk C."/>
            <person name="Kiss H."/>
            <person name="Chain P."/>
            <person name="Han C."/>
            <person name="Brettin T."/>
            <person name="Detter J.C."/>
            <person name="Schuler E."/>
            <person name="Goker M."/>
            <person name="Rohde M."/>
            <person name="Bristow J."/>
            <person name="Eisen J.A."/>
            <person name="Markowitz V."/>
            <person name="Hugenholtz P."/>
            <person name="Kyrpides N.C."/>
            <person name="Klenk H.P."/>
        </authorList>
    </citation>
    <scope>NUCLEOTIDE SEQUENCE [LARGE SCALE GENOMIC DNA]</scope>
    <source>
        <strain evidence="3">ATCC 49802 / DSM 20745 / S 6022</strain>
    </source>
</reference>
<evidence type="ECO:0000313" key="3">
    <source>
        <dbReference type="Proteomes" id="UP000002027"/>
    </source>
</evidence>
<feature type="signal peptide" evidence="1">
    <location>
        <begin position="1"/>
        <end position="19"/>
    </location>
</feature>
<evidence type="ECO:0000313" key="2">
    <source>
        <dbReference type="EMBL" id="ACZ40670.1"/>
    </source>
</evidence>
<dbReference type="eggNOG" id="COG4447">
    <property type="taxonomic scope" value="Bacteria"/>
</dbReference>
<keyword evidence="1" id="KW-0732">Signal</keyword>
<dbReference type="Proteomes" id="UP000002027">
    <property type="component" value="Chromosome 2"/>
</dbReference>
<feature type="chain" id="PRO_5003021254" evidence="1">
    <location>
        <begin position="20"/>
        <end position="465"/>
    </location>
</feature>
<sequence>MRRALLALVVLVTSLVVPVAGVGAAEAELGPAMVALWERTDGPVAAGETDRSWLWGPQANRVTTEPYTYAPLKENRRLVAYFDKSRMEINDPSGDPSDPWYITNGRLVYEMMTGRIQVGQDPDIYTTVLPASIPVAGDPFSWNTPTYQVLGRLMGSAPDRTGEIITATVDRDGTTGFDLSRRAAGLRYGAYVTYTGEQGETVGHNLPEVFVDFLTRHVSPLVAPADWVFVTGYPLTEPYWTKTLLNGQETDVLVQCFERRCLTYTPSNPDPFKVEMGNVGLHYQHWRYGSWQVSCPTVPVRGFGTLWSSNREVRDTLGCPDDTTGERGIRTAYQRFERGTMIWVDVDDVYNPERSILVLYDDGTFARYADTWDEGQADSDPRLTPPAGLYQPVRGFGKVWRDVPGVRDRLGWAVEPERGSHGAYQRFNYGTMVWIEDFDQIWVFAGDLYWNPGGTWSVHDDTFDG</sequence>